<protein>
    <recommendedName>
        <fullName evidence="9">Cadherin domain-containing protein</fullName>
    </recommendedName>
</protein>
<dbReference type="GO" id="GO:0005912">
    <property type="term" value="C:adherens junction"/>
    <property type="evidence" value="ECO:0007669"/>
    <property type="project" value="TreeGrafter"/>
</dbReference>
<dbReference type="Gene3D" id="2.60.40.60">
    <property type="entry name" value="Cadherins"/>
    <property type="match status" value="1"/>
</dbReference>
<dbReference type="PROSITE" id="PS50268">
    <property type="entry name" value="CADHERIN_2"/>
    <property type="match status" value="1"/>
</dbReference>
<dbReference type="CDD" id="cd11304">
    <property type="entry name" value="Cadherin_repeat"/>
    <property type="match status" value="1"/>
</dbReference>
<keyword evidence="6" id="KW-1133">Transmembrane helix</keyword>
<dbReference type="GO" id="GO:0000902">
    <property type="term" value="P:cell morphogenesis"/>
    <property type="evidence" value="ECO:0007669"/>
    <property type="project" value="TreeGrafter"/>
</dbReference>
<dbReference type="InterPro" id="IPR020894">
    <property type="entry name" value="Cadherin_CS"/>
</dbReference>
<dbReference type="GO" id="GO:0008013">
    <property type="term" value="F:beta-catenin binding"/>
    <property type="evidence" value="ECO:0007669"/>
    <property type="project" value="TreeGrafter"/>
</dbReference>
<gene>
    <name evidence="10" type="ORF">NEZAVI_LOCUS9534</name>
</gene>
<keyword evidence="5 8" id="KW-0106">Calcium</keyword>
<dbReference type="PANTHER" id="PTHR24027:SF422">
    <property type="entry name" value="CADHERIN DOMAIN-CONTAINING PROTEIN"/>
    <property type="match status" value="1"/>
</dbReference>
<dbReference type="GO" id="GO:0005509">
    <property type="term" value="F:calcium ion binding"/>
    <property type="evidence" value="ECO:0007669"/>
    <property type="project" value="UniProtKB-UniRule"/>
</dbReference>
<evidence type="ECO:0000256" key="2">
    <source>
        <dbReference type="ARBA" id="ARBA00022692"/>
    </source>
</evidence>
<reference evidence="10" key="1">
    <citation type="submission" date="2022-01" db="EMBL/GenBank/DDBJ databases">
        <authorList>
            <person name="King R."/>
        </authorList>
    </citation>
    <scope>NUCLEOTIDE SEQUENCE</scope>
</reference>
<dbReference type="GO" id="GO:0007043">
    <property type="term" value="P:cell-cell junction assembly"/>
    <property type="evidence" value="ECO:0007669"/>
    <property type="project" value="TreeGrafter"/>
</dbReference>
<dbReference type="InterPro" id="IPR015919">
    <property type="entry name" value="Cadherin-like_sf"/>
</dbReference>
<keyword evidence="7" id="KW-0472">Membrane</keyword>
<keyword evidence="3" id="KW-0732">Signal</keyword>
<evidence type="ECO:0000256" key="6">
    <source>
        <dbReference type="ARBA" id="ARBA00022989"/>
    </source>
</evidence>
<dbReference type="InterPro" id="IPR002126">
    <property type="entry name" value="Cadherin-like_dom"/>
</dbReference>
<sequence length="154" mass="17351">MQETTNQFLALRTGTSTPLPRHTKAYLSATVYVEDVNDHDPVFIDAPYEVNVDELTPTGLTVFRGVQAVDMDKPNTPNSELIYTLTAGNPDGRFSLEMTGQRPALVLKKTIVVTSPKQFPVLCRCYVYENTCLRYDLFGSTFSRDPIRQFHSLL</sequence>
<dbReference type="GO" id="GO:0045296">
    <property type="term" value="F:cadherin binding"/>
    <property type="evidence" value="ECO:0007669"/>
    <property type="project" value="TreeGrafter"/>
</dbReference>
<evidence type="ECO:0000256" key="3">
    <source>
        <dbReference type="ARBA" id="ARBA00022729"/>
    </source>
</evidence>
<dbReference type="GO" id="GO:0016339">
    <property type="term" value="P:calcium-dependent cell-cell adhesion via plasma membrane cell adhesion molecules"/>
    <property type="evidence" value="ECO:0007669"/>
    <property type="project" value="TreeGrafter"/>
</dbReference>
<proteinExistence type="predicted"/>
<dbReference type="EMBL" id="OV725080">
    <property type="protein sequence ID" value="CAH1400248.1"/>
    <property type="molecule type" value="Genomic_DNA"/>
</dbReference>
<dbReference type="GO" id="GO:0016477">
    <property type="term" value="P:cell migration"/>
    <property type="evidence" value="ECO:0007669"/>
    <property type="project" value="TreeGrafter"/>
</dbReference>
<keyword evidence="11" id="KW-1185">Reference proteome</keyword>
<feature type="domain" description="Cadherin" evidence="9">
    <location>
        <begin position="44"/>
        <end position="97"/>
    </location>
</feature>
<evidence type="ECO:0000313" key="11">
    <source>
        <dbReference type="Proteomes" id="UP001152798"/>
    </source>
</evidence>
<keyword evidence="4" id="KW-0677">Repeat</keyword>
<name>A0A9P0HE02_NEZVI</name>
<dbReference type="OrthoDB" id="6252479at2759"/>
<comment type="subcellular location">
    <subcellularLocation>
        <location evidence="1">Membrane</location>
        <topology evidence="1">Single-pass membrane protein</topology>
    </subcellularLocation>
</comment>
<dbReference type="GO" id="GO:0016342">
    <property type="term" value="C:catenin complex"/>
    <property type="evidence" value="ECO:0007669"/>
    <property type="project" value="TreeGrafter"/>
</dbReference>
<dbReference type="GO" id="GO:0044331">
    <property type="term" value="P:cell-cell adhesion mediated by cadherin"/>
    <property type="evidence" value="ECO:0007669"/>
    <property type="project" value="TreeGrafter"/>
</dbReference>
<dbReference type="SUPFAM" id="SSF49313">
    <property type="entry name" value="Cadherin-like"/>
    <property type="match status" value="1"/>
</dbReference>
<evidence type="ECO:0000259" key="9">
    <source>
        <dbReference type="PROSITE" id="PS50268"/>
    </source>
</evidence>
<dbReference type="GO" id="GO:0007156">
    <property type="term" value="P:homophilic cell adhesion via plasma membrane adhesion molecules"/>
    <property type="evidence" value="ECO:0007669"/>
    <property type="project" value="InterPro"/>
</dbReference>
<evidence type="ECO:0000256" key="5">
    <source>
        <dbReference type="ARBA" id="ARBA00022837"/>
    </source>
</evidence>
<dbReference type="Proteomes" id="UP001152798">
    <property type="component" value="Chromosome 4"/>
</dbReference>
<evidence type="ECO:0000313" key="10">
    <source>
        <dbReference type="EMBL" id="CAH1400248.1"/>
    </source>
</evidence>
<accession>A0A9P0HE02</accession>
<dbReference type="InterPro" id="IPR039808">
    <property type="entry name" value="Cadherin"/>
</dbReference>
<evidence type="ECO:0000256" key="1">
    <source>
        <dbReference type="ARBA" id="ARBA00004167"/>
    </source>
</evidence>
<evidence type="ECO:0000256" key="4">
    <source>
        <dbReference type="ARBA" id="ARBA00022737"/>
    </source>
</evidence>
<evidence type="ECO:0000256" key="8">
    <source>
        <dbReference type="PROSITE-ProRule" id="PRU00043"/>
    </source>
</evidence>
<organism evidence="10 11">
    <name type="scientific">Nezara viridula</name>
    <name type="common">Southern green stink bug</name>
    <name type="synonym">Cimex viridulus</name>
    <dbReference type="NCBI Taxonomy" id="85310"/>
    <lineage>
        <taxon>Eukaryota</taxon>
        <taxon>Metazoa</taxon>
        <taxon>Ecdysozoa</taxon>
        <taxon>Arthropoda</taxon>
        <taxon>Hexapoda</taxon>
        <taxon>Insecta</taxon>
        <taxon>Pterygota</taxon>
        <taxon>Neoptera</taxon>
        <taxon>Paraneoptera</taxon>
        <taxon>Hemiptera</taxon>
        <taxon>Heteroptera</taxon>
        <taxon>Panheteroptera</taxon>
        <taxon>Pentatomomorpha</taxon>
        <taxon>Pentatomoidea</taxon>
        <taxon>Pentatomidae</taxon>
        <taxon>Pentatominae</taxon>
        <taxon>Nezara</taxon>
    </lineage>
</organism>
<evidence type="ECO:0000256" key="7">
    <source>
        <dbReference type="ARBA" id="ARBA00023136"/>
    </source>
</evidence>
<dbReference type="AlphaFoldDB" id="A0A9P0HE02"/>
<dbReference type="GO" id="GO:0034332">
    <property type="term" value="P:adherens junction organization"/>
    <property type="evidence" value="ECO:0007669"/>
    <property type="project" value="TreeGrafter"/>
</dbReference>
<dbReference type="PANTHER" id="PTHR24027">
    <property type="entry name" value="CADHERIN-23"/>
    <property type="match status" value="1"/>
</dbReference>
<keyword evidence="2" id="KW-0812">Transmembrane</keyword>
<dbReference type="PROSITE" id="PS00232">
    <property type="entry name" value="CADHERIN_1"/>
    <property type="match status" value="1"/>
</dbReference>